<sequence>MPATRHRPFAWDVLFRALRFFYLLWGGMLLSTLAFYGRLRLPAAFWHWPDLCRSLMGPWGRALALGIGLVMCLAALLEAWELVDRLLVRFMGESER</sequence>
<keyword evidence="1" id="KW-0812">Transmembrane</keyword>
<gene>
    <name evidence="2" type="ORF">IPP58_00305</name>
</gene>
<proteinExistence type="predicted"/>
<accession>A0A9D7SEU1</accession>
<dbReference type="EMBL" id="JADKIO010000002">
    <property type="protein sequence ID" value="MBK9794938.1"/>
    <property type="molecule type" value="Genomic_DNA"/>
</dbReference>
<protein>
    <submittedName>
        <fullName evidence="2">Uncharacterized protein</fullName>
    </submittedName>
</protein>
<keyword evidence="1" id="KW-1133">Transmembrane helix</keyword>
<dbReference type="AlphaFoldDB" id="A0A9D7SEU1"/>
<reference evidence="2" key="1">
    <citation type="submission" date="2020-10" db="EMBL/GenBank/DDBJ databases">
        <title>Connecting structure to function with the recovery of over 1000 high-quality activated sludge metagenome-assembled genomes encoding full-length rRNA genes using long-read sequencing.</title>
        <authorList>
            <person name="Singleton C.M."/>
            <person name="Petriglieri F."/>
            <person name="Kristensen J.M."/>
            <person name="Kirkegaard R.H."/>
            <person name="Michaelsen T.Y."/>
            <person name="Andersen M.H."/>
            <person name="Karst S.M."/>
            <person name="Dueholm M.S."/>
            <person name="Nielsen P.H."/>
            <person name="Albertsen M."/>
        </authorList>
    </citation>
    <scope>NUCLEOTIDE SEQUENCE</scope>
    <source>
        <strain evidence="2">Skiv_18-Q3-R9-52_MAXAC.067</strain>
    </source>
</reference>
<feature type="transmembrane region" description="Helical" evidence="1">
    <location>
        <begin position="20"/>
        <end position="39"/>
    </location>
</feature>
<dbReference type="Proteomes" id="UP000886657">
    <property type="component" value="Unassembled WGS sequence"/>
</dbReference>
<name>A0A9D7SEU1_9BACT</name>
<evidence type="ECO:0000313" key="2">
    <source>
        <dbReference type="EMBL" id="MBK9794938.1"/>
    </source>
</evidence>
<keyword evidence="1" id="KW-0472">Membrane</keyword>
<evidence type="ECO:0000256" key="1">
    <source>
        <dbReference type="SAM" id="Phobius"/>
    </source>
</evidence>
<evidence type="ECO:0000313" key="3">
    <source>
        <dbReference type="Proteomes" id="UP000886657"/>
    </source>
</evidence>
<organism evidence="2 3">
    <name type="scientific">Candidatus Geothrix skivensis</name>
    <dbReference type="NCBI Taxonomy" id="2954439"/>
    <lineage>
        <taxon>Bacteria</taxon>
        <taxon>Pseudomonadati</taxon>
        <taxon>Acidobacteriota</taxon>
        <taxon>Holophagae</taxon>
        <taxon>Holophagales</taxon>
        <taxon>Holophagaceae</taxon>
        <taxon>Geothrix</taxon>
    </lineage>
</organism>
<feature type="transmembrane region" description="Helical" evidence="1">
    <location>
        <begin position="59"/>
        <end position="80"/>
    </location>
</feature>
<comment type="caution">
    <text evidence="2">The sequence shown here is derived from an EMBL/GenBank/DDBJ whole genome shotgun (WGS) entry which is preliminary data.</text>
</comment>